<keyword evidence="1" id="KW-0193">Cuticle</keyword>
<dbReference type="InterPro" id="IPR000618">
    <property type="entry name" value="Insect_cuticle"/>
</dbReference>
<evidence type="ECO:0008006" key="4">
    <source>
        <dbReference type="Google" id="ProtNLM"/>
    </source>
</evidence>
<name>A0A4Y2M3S4_ARAVE</name>
<keyword evidence="3" id="KW-1185">Reference proteome</keyword>
<accession>A0A4Y2M3S4</accession>
<gene>
    <name evidence="2" type="ORF">AVEN_257219_1</name>
</gene>
<organism evidence="2 3">
    <name type="scientific">Araneus ventricosus</name>
    <name type="common">Orbweaver spider</name>
    <name type="synonym">Epeira ventricosa</name>
    <dbReference type="NCBI Taxonomy" id="182803"/>
    <lineage>
        <taxon>Eukaryota</taxon>
        <taxon>Metazoa</taxon>
        <taxon>Ecdysozoa</taxon>
        <taxon>Arthropoda</taxon>
        <taxon>Chelicerata</taxon>
        <taxon>Arachnida</taxon>
        <taxon>Araneae</taxon>
        <taxon>Araneomorphae</taxon>
        <taxon>Entelegynae</taxon>
        <taxon>Araneoidea</taxon>
        <taxon>Araneidae</taxon>
        <taxon>Araneus</taxon>
    </lineage>
</organism>
<dbReference type="OrthoDB" id="6459501at2759"/>
<feature type="non-terminal residue" evidence="2">
    <location>
        <position position="469"/>
    </location>
</feature>
<protein>
    <recommendedName>
        <fullName evidence="4">Cuticle protein 10.9</fullName>
    </recommendedName>
</protein>
<sequence length="469" mass="53161">MDYKKSLVVLDKNWYLFPDSLHQNGNSNDSSPQTEAIHDIYTVKGSDGDIRRVHYALDEHGFRANIYSKVPGHGPNIETNSLELVPRRWPSVDFNFNLEKFFSIRPTKQPSSFSNFDKLIFPEESPVPQDISIPNRETKFSAAVTYTPLSISSKRIFSKFVPNNLQQISYTGNTFGDKNSYGTNADNESILKYQAPSVVSSHNYARISEIPKTNGFFESQRISKPVIQSYHRPTSSFNNFSYNASTNLTKNLADIPITKTEEDGGISQSEVQKSSLKLEVFPRLQTKTNQPENEEHVEFQYIQTKSPLNEPVFVFNLPKQTDADTETNASKTISFEPVLNDFTSMNMKTQIQPNYKYLSSTSFGSSPLSTIFDYDSDEGGPHYHYVMNIGKNSGDNVSDLIEKYFKLSNTNGQINEGKKSVFSGSTKNISESVKDTYTFNNITNDELKHKEQRLDSNENNNITNNIKND</sequence>
<dbReference type="AlphaFoldDB" id="A0A4Y2M3S4"/>
<proteinExistence type="predicted"/>
<dbReference type="PROSITE" id="PS51155">
    <property type="entry name" value="CHIT_BIND_RR_2"/>
    <property type="match status" value="1"/>
</dbReference>
<comment type="caution">
    <text evidence="2">The sequence shown here is derived from an EMBL/GenBank/DDBJ whole genome shotgun (WGS) entry which is preliminary data.</text>
</comment>
<evidence type="ECO:0000313" key="2">
    <source>
        <dbReference type="EMBL" id="GBN21402.1"/>
    </source>
</evidence>
<evidence type="ECO:0000256" key="1">
    <source>
        <dbReference type="PROSITE-ProRule" id="PRU00497"/>
    </source>
</evidence>
<reference evidence="2 3" key="1">
    <citation type="journal article" date="2019" name="Sci. Rep.">
        <title>Orb-weaving spider Araneus ventricosus genome elucidates the spidroin gene catalogue.</title>
        <authorList>
            <person name="Kono N."/>
            <person name="Nakamura H."/>
            <person name="Ohtoshi R."/>
            <person name="Moran D.A.P."/>
            <person name="Shinohara A."/>
            <person name="Yoshida Y."/>
            <person name="Fujiwara M."/>
            <person name="Mori M."/>
            <person name="Tomita M."/>
            <person name="Arakawa K."/>
        </authorList>
    </citation>
    <scope>NUCLEOTIDE SEQUENCE [LARGE SCALE GENOMIC DNA]</scope>
</reference>
<dbReference type="GO" id="GO:0042302">
    <property type="term" value="F:structural constituent of cuticle"/>
    <property type="evidence" value="ECO:0007669"/>
    <property type="project" value="UniProtKB-UniRule"/>
</dbReference>
<dbReference type="EMBL" id="BGPR01006728">
    <property type="protein sequence ID" value="GBN21402.1"/>
    <property type="molecule type" value="Genomic_DNA"/>
</dbReference>
<evidence type="ECO:0000313" key="3">
    <source>
        <dbReference type="Proteomes" id="UP000499080"/>
    </source>
</evidence>
<dbReference type="Proteomes" id="UP000499080">
    <property type="component" value="Unassembled WGS sequence"/>
</dbReference>